<reference evidence="8" key="2">
    <citation type="submission" date="2020-11" db="EMBL/GenBank/DDBJ databases">
        <authorList>
            <person name="McCartney M.A."/>
            <person name="Auch B."/>
            <person name="Kono T."/>
            <person name="Mallez S."/>
            <person name="Becker A."/>
            <person name="Gohl D.M."/>
            <person name="Silverstein K.A.T."/>
            <person name="Koren S."/>
            <person name="Bechman K.B."/>
            <person name="Herman A."/>
            <person name="Abrahante J.E."/>
            <person name="Garbe J."/>
        </authorList>
    </citation>
    <scope>NUCLEOTIDE SEQUENCE</scope>
    <source>
        <strain evidence="8">Duluth1</strain>
        <tissue evidence="8">Whole animal</tissue>
    </source>
</reference>
<accession>A0A9D4M0S6</accession>
<dbReference type="InterPro" id="IPR011011">
    <property type="entry name" value="Znf_FYVE_PHD"/>
</dbReference>
<feature type="domain" description="PHD-type" evidence="7">
    <location>
        <begin position="78"/>
        <end position="128"/>
    </location>
</feature>
<dbReference type="Pfam" id="PF00628">
    <property type="entry name" value="PHD"/>
    <property type="match status" value="1"/>
</dbReference>
<evidence type="ECO:0000256" key="4">
    <source>
        <dbReference type="ARBA" id="ARBA00022833"/>
    </source>
</evidence>
<evidence type="ECO:0000313" key="9">
    <source>
        <dbReference type="Proteomes" id="UP000828390"/>
    </source>
</evidence>
<dbReference type="PANTHER" id="PTHR46174">
    <property type="entry name" value="CXXC-TYPE ZINC FINGER PROTEIN 1"/>
    <property type="match status" value="1"/>
</dbReference>
<dbReference type="AlphaFoldDB" id="A0A9D4M0S6"/>
<dbReference type="SMART" id="SM00249">
    <property type="entry name" value="PHD"/>
    <property type="match status" value="1"/>
</dbReference>
<evidence type="ECO:0000256" key="2">
    <source>
        <dbReference type="ARBA" id="ARBA00022723"/>
    </source>
</evidence>
<dbReference type="InterPro" id="IPR019787">
    <property type="entry name" value="Znf_PHD-finger"/>
</dbReference>
<dbReference type="GO" id="GO:0008270">
    <property type="term" value="F:zinc ion binding"/>
    <property type="evidence" value="ECO:0007669"/>
    <property type="project" value="UniProtKB-KW"/>
</dbReference>
<dbReference type="Gene3D" id="3.30.40.10">
    <property type="entry name" value="Zinc/RING finger domain, C3HC4 (zinc finger)"/>
    <property type="match status" value="1"/>
</dbReference>
<keyword evidence="4" id="KW-0862">Zinc</keyword>
<dbReference type="SUPFAM" id="SSF57903">
    <property type="entry name" value="FYVE/PHD zinc finger"/>
    <property type="match status" value="1"/>
</dbReference>
<keyword evidence="9" id="KW-1185">Reference proteome</keyword>
<dbReference type="EMBL" id="JAIWYP010000002">
    <property type="protein sequence ID" value="KAH3867516.1"/>
    <property type="molecule type" value="Genomic_DNA"/>
</dbReference>
<keyword evidence="5" id="KW-0539">Nucleus</keyword>
<protein>
    <recommendedName>
        <fullName evidence="7">PHD-type domain-containing protein</fullName>
    </recommendedName>
</protein>
<organism evidence="8 9">
    <name type="scientific">Dreissena polymorpha</name>
    <name type="common">Zebra mussel</name>
    <name type="synonym">Mytilus polymorpha</name>
    <dbReference type="NCBI Taxonomy" id="45954"/>
    <lineage>
        <taxon>Eukaryota</taxon>
        <taxon>Metazoa</taxon>
        <taxon>Spiralia</taxon>
        <taxon>Lophotrochozoa</taxon>
        <taxon>Mollusca</taxon>
        <taxon>Bivalvia</taxon>
        <taxon>Autobranchia</taxon>
        <taxon>Heteroconchia</taxon>
        <taxon>Euheterodonta</taxon>
        <taxon>Imparidentia</taxon>
        <taxon>Neoheterodontei</taxon>
        <taxon>Myida</taxon>
        <taxon>Dreissenoidea</taxon>
        <taxon>Dreissenidae</taxon>
        <taxon>Dreissena</taxon>
    </lineage>
</organism>
<evidence type="ECO:0000256" key="6">
    <source>
        <dbReference type="PROSITE-ProRule" id="PRU00146"/>
    </source>
</evidence>
<dbReference type="PROSITE" id="PS01359">
    <property type="entry name" value="ZF_PHD_1"/>
    <property type="match status" value="1"/>
</dbReference>
<dbReference type="PROSITE" id="PS50016">
    <property type="entry name" value="ZF_PHD_2"/>
    <property type="match status" value="1"/>
</dbReference>
<evidence type="ECO:0000256" key="5">
    <source>
        <dbReference type="ARBA" id="ARBA00023242"/>
    </source>
</evidence>
<keyword evidence="2" id="KW-0479">Metal-binding</keyword>
<dbReference type="InterPro" id="IPR013083">
    <property type="entry name" value="Znf_RING/FYVE/PHD"/>
</dbReference>
<sequence length="130" mass="15121">MDTAVLKGKCRKLCSPWKGPGVISKKLSAYLYQVKLRNSVFVVNHDRMMPCRDRRLPAWIVQHRSQDQVDPDNLEDEELHCVCEKPWQGRFMIQCDFCDKWYHGSCVNISPSDALDIDKYRCGACRKNIS</sequence>
<keyword evidence="3 6" id="KW-0863">Zinc-finger</keyword>
<comment type="subcellular location">
    <subcellularLocation>
        <location evidence="1">Nucleus</location>
    </subcellularLocation>
</comment>
<dbReference type="GO" id="GO:0045893">
    <property type="term" value="P:positive regulation of DNA-templated transcription"/>
    <property type="evidence" value="ECO:0007669"/>
    <property type="project" value="TreeGrafter"/>
</dbReference>
<evidence type="ECO:0000256" key="1">
    <source>
        <dbReference type="ARBA" id="ARBA00004123"/>
    </source>
</evidence>
<dbReference type="InterPro" id="IPR001965">
    <property type="entry name" value="Znf_PHD"/>
</dbReference>
<comment type="caution">
    <text evidence="8">The sequence shown here is derived from an EMBL/GenBank/DDBJ whole genome shotgun (WGS) entry which is preliminary data.</text>
</comment>
<evidence type="ECO:0000256" key="3">
    <source>
        <dbReference type="ARBA" id="ARBA00022771"/>
    </source>
</evidence>
<dbReference type="InterPro" id="IPR037869">
    <property type="entry name" value="Spp1/CFP1"/>
</dbReference>
<dbReference type="Proteomes" id="UP000828390">
    <property type="component" value="Unassembled WGS sequence"/>
</dbReference>
<gene>
    <name evidence="8" type="ORF">DPMN_030645</name>
</gene>
<dbReference type="PANTHER" id="PTHR46174:SF1">
    <property type="entry name" value="CXXC-TYPE ZINC FINGER PROTEIN 1"/>
    <property type="match status" value="1"/>
</dbReference>
<dbReference type="GO" id="GO:0048188">
    <property type="term" value="C:Set1C/COMPASS complex"/>
    <property type="evidence" value="ECO:0007669"/>
    <property type="project" value="InterPro"/>
</dbReference>
<name>A0A9D4M0S6_DREPO</name>
<reference evidence="8" key="1">
    <citation type="journal article" date="2019" name="bioRxiv">
        <title>The Genome of the Zebra Mussel, Dreissena polymorpha: A Resource for Invasive Species Research.</title>
        <authorList>
            <person name="McCartney M.A."/>
            <person name="Auch B."/>
            <person name="Kono T."/>
            <person name="Mallez S."/>
            <person name="Zhang Y."/>
            <person name="Obille A."/>
            <person name="Becker A."/>
            <person name="Abrahante J.E."/>
            <person name="Garbe J."/>
            <person name="Badalamenti J.P."/>
            <person name="Herman A."/>
            <person name="Mangelson H."/>
            <person name="Liachko I."/>
            <person name="Sullivan S."/>
            <person name="Sone E.D."/>
            <person name="Koren S."/>
            <person name="Silverstein K.A.T."/>
            <person name="Beckman K.B."/>
            <person name="Gohl D.M."/>
        </authorList>
    </citation>
    <scope>NUCLEOTIDE SEQUENCE</scope>
    <source>
        <strain evidence="8">Duluth1</strain>
        <tissue evidence="8">Whole animal</tissue>
    </source>
</reference>
<evidence type="ECO:0000313" key="8">
    <source>
        <dbReference type="EMBL" id="KAH3867516.1"/>
    </source>
</evidence>
<proteinExistence type="predicted"/>
<dbReference type="InterPro" id="IPR019786">
    <property type="entry name" value="Zinc_finger_PHD-type_CS"/>
</dbReference>
<evidence type="ECO:0000259" key="7">
    <source>
        <dbReference type="PROSITE" id="PS50016"/>
    </source>
</evidence>